<sequence length="190" mass="21178">MGKSDKNKPKLHFDQRKAHKTVGEHMAAPPPTAADTTQEEEPELKQIQAAMQQSLAQIDSKIDSLSFRMDRMTERLNKHAERLDESDRRISDIEDSHTTLTSNHESTSTTLAALQRKVNNLKARSRRNNLHVVGIAKSTDIDNMEGYIECLLTQLLGGNTFSNITCSRESTPLPGSPLHCGEQENSNTPT</sequence>
<dbReference type="PANTHER" id="PTHR11505">
    <property type="entry name" value="L1 TRANSPOSABLE ELEMENT-RELATED"/>
    <property type="match status" value="1"/>
</dbReference>
<dbReference type="Gene3D" id="1.20.5.340">
    <property type="match status" value="1"/>
</dbReference>
<feature type="compositionally biased region" description="Basic and acidic residues" evidence="2">
    <location>
        <begin position="1"/>
        <end position="16"/>
    </location>
</feature>
<feature type="region of interest" description="Disordered" evidence="2">
    <location>
        <begin position="168"/>
        <end position="190"/>
    </location>
</feature>
<accession>A0AAV7PYQ4</accession>
<protein>
    <recommendedName>
        <fullName evidence="5">t-SNARE coiled-coil homology domain-containing protein</fullName>
    </recommendedName>
</protein>
<evidence type="ECO:0008006" key="5">
    <source>
        <dbReference type="Google" id="ProtNLM"/>
    </source>
</evidence>
<comment type="caution">
    <text evidence="3">The sequence shown here is derived from an EMBL/GenBank/DDBJ whole genome shotgun (WGS) entry which is preliminary data.</text>
</comment>
<dbReference type="InterPro" id="IPR004244">
    <property type="entry name" value="Transposase_22"/>
</dbReference>
<dbReference type="AlphaFoldDB" id="A0AAV7PYQ4"/>
<organism evidence="3 4">
    <name type="scientific">Pleurodeles waltl</name>
    <name type="common">Iberian ribbed newt</name>
    <dbReference type="NCBI Taxonomy" id="8319"/>
    <lineage>
        <taxon>Eukaryota</taxon>
        <taxon>Metazoa</taxon>
        <taxon>Chordata</taxon>
        <taxon>Craniata</taxon>
        <taxon>Vertebrata</taxon>
        <taxon>Euteleostomi</taxon>
        <taxon>Amphibia</taxon>
        <taxon>Batrachia</taxon>
        <taxon>Caudata</taxon>
        <taxon>Salamandroidea</taxon>
        <taxon>Salamandridae</taxon>
        <taxon>Pleurodelinae</taxon>
        <taxon>Pleurodeles</taxon>
    </lineage>
</organism>
<reference evidence="3" key="1">
    <citation type="journal article" date="2022" name="bioRxiv">
        <title>Sequencing and chromosome-scale assembly of the giantPleurodeles waltlgenome.</title>
        <authorList>
            <person name="Brown T."/>
            <person name="Elewa A."/>
            <person name="Iarovenko S."/>
            <person name="Subramanian E."/>
            <person name="Araus A.J."/>
            <person name="Petzold A."/>
            <person name="Susuki M."/>
            <person name="Suzuki K.-i.T."/>
            <person name="Hayashi T."/>
            <person name="Toyoda A."/>
            <person name="Oliveira C."/>
            <person name="Osipova E."/>
            <person name="Leigh N.D."/>
            <person name="Simon A."/>
            <person name="Yun M.H."/>
        </authorList>
    </citation>
    <scope>NUCLEOTIDE SEQUENCE</scope>
    <source>
        <strain evidence="3">20211129_DDA</strain>
        <tissue evidence="3">Liver</tissue>
    </source>
</reference>
<evidence type="ECO:0000313" key="3">
    <source>
        <dbReference type="EMBL" id="KAJ1133094.1"/>
    </source>
</evidence>
<evidence type="ECO:0000256" key="2">
    <source>
        <dbReference type="SAM" id="MobiDB-lite"/>
    </source>
</evidence>
<keyword evidence="1" id="KW-0175">Coiled coil</keyword>
<gene>
    <name evidence="3" type="ORF">NDU88_011393</name>
</gene>
<feature type="coiled-coil region" evidence="1">
    <location>
        <begin position="69"/>
        <end position="124"/>
    </location>
</feature>
<feature type="region of interest" description="Disordered" evidence="2">
    <location>
        <begin position="1"/>
        <end position="44"/>
    </location>
</feature>
<proteinExistence type="predicted"/>
<dbReference type="EMBL" id="JANPWB010000011">
    <property type="protein sequence ID" value="KAJ1133094.1"/>
    <property type="molecule type" value="Genomic_DNA"/>
</dbReference>
<name>A0AAV7PYQ4_PLEWA</name>
<evidence type="ECO:0000313" key="4">
    <source>
        <dbReference type="Proteomes" id="UP001066276"/>
    </source>
</evidence>
<dbReference type="Proteomes" id="UP001066276">
    <property type="component" value="Chromosome 7"/>
</dbReference>
<keyword evidence="4" id="KW-1185">Reference proteome</keyword>
<evidence type="ECO:0000256" key="1">
    <source>
        <dbReference type="SAM" id="Coils"/>
    </source>
</evidence>
<dbReference type="SUPFAM" id="SSF57997">
    <property type="entry name" value="Tropomyosin"/>
    <property type="match status" value="1"/>
</dbReference>